<feature type="compositionally biased region" description="Acidic residues" evidence="12">
    <location>
        <begin position="737"/>
        <end position="751"/>
    </location>
</feature>
<evidence type="ECO:0000256" key="2">
    <source>
        <dbReference type="ARBA" id="ARBA00004496"/>
    </source>
</evidence>
<dbReference type="GO" id="GO:0000796">
    <property type="term" value="C:condensin complex"/>
    <property type="evidence" value="ECO:0007669"/>
    <property type="project" value="InterPro"/>
</dbReference>
<evidence type="ECO:0000256" key="10">
    <source>
        <dbReference type="ARBA" id="ARBA00023306"/>
    </source>
</evidence>
<feature type="compositionally biased region" description="Acidic residues" evidence="12">
    <location>
        <begin position="667"/>
        <end position="683"/>
    </location>
</feature>
<dbReference type="OrthoDB" id="362021at2759"/>
<evidence type="ECO:0000256" key="7">
    <source>
        <dbReference type="ARBA" id="ARBA00022618"/>
    </source>
</evidence>
<feature type="compositionally biased region" description="Acidic residues" evidence="12">
    <location>
        <begin position="225"/>
        <end position="236"/>
    </location>
</feature>
<feature type="region of interest" description="Disordered" evidence="12">
    <location>
        <begin position="422"/>
        <end position="464"/>
    </location>
</feature>
<keyword evidence="6" id="KW-0963">Cytoplasm</keyword>
<evidence type="ECO:0000256" key="6">
    <source>
        <dbReference type="ARBA" id="ARBA00022490"/>
    </source>
</evidence>
<organism evidence="13 14">
    <name type="scientific">Pholiota conissans</name>
    <dbReference type="NCBI Taxonomy" id="109636"/>
    <lineage>
        <taxon>Eukaryota</taxon>
        <taxon>Fungi</taxon>
        <taxon>Dikarya</taxon>
        <taxon>Basidiomycota</taxon>
        <taxon>Agaricomycotina</taxon>
        <taxon>Agaricomycetes</taxon>
        <taxon>Agaricomycetidae</taxon>
        <taxon>Agaricales</taxon>
        <taxon>Agaricineae</taxon>
        <taxon>Strophariaceae</taxon>
        <taxon>Pholiota</taxon>
    </lineage>
</organism>
<keyword evidence="14" id="KW-1185">Reference proteome</keyword>
<accession>A0A9P5YXV3</accession>
<feature type="compositionally biased region" description="Low complexity" evidence="12">
    <location>
        <begin position="434"/>
        <end position="445"/>
    </location>
</feature>
<evidence type="ECO:0000256" key="11">
    <source>
        <dbReference type="PIRNR" id="PIRNR017126"/>
    </source>
</evidence>
<evidence type="ECO:0000256" key="3">
    <source>
        <dbReference type="ARBA" id="ARBA00009471"/>
    </source>
</evidence>
<dbReference type="GO" id="GO:0007076">
    <property type="term" value="P:mitotic chromosome condensation"/>
    <property type="evidence" value="ECO:0007669"/>
    <property type="project" value="InterPro"/>
</dbReference>
<evidence type="ECO:0000256" key="1">
    <source>
        <dbReference type="ARBA" id="ARBA00004286"/>
    </source>
</evidence>
<feature type="region of interest" description="Disordered" evidence="12">
    <location>
        <begin position="733"/>
        <end position="763"/>
    </location>
</feature>
<dbReference type="PANTHER" id="PTHR13108">
    <property type="entry name" value="CONDENSIN COMPLEX SUBUNIT 2"/>
    <property type="match status" value="1"/>
</dbReference>
<dbReference type="EMBL" id="MU155251">
    <property type="protein sequence ID" value="KAF9477747.1"/>
    <property type="molecule type" value="Genomic_DNA"/>
</dbReference>
<dbReference type="GO" id="GO:0051301">
    <property type="term" value="P:cell division"/>
    <property type="evidence" value="ECO:0007669"/>
    <property type="project" value="UniProtKB-KW"/>
</dbReference>
<dbReference type="GO" id="GO:0005737">
    <property type="term" value="C:cytoplasm"/>
    <property type="evidence" value="ECO:0007669"/>
    <property type="project" value="UniProtKB-SubCell"/>
</dbReference>
<proteinExistence type="inferred from homology"/>
<keyword evidence="5" id="KW-0158">Chromosome</keyword>
<keyword evidence="7 11" id="KW-0132">Cell division</keyword>
<protein>
    <recommendedName>
        <fullName evidence="4 11">Condensin complex subunit 2</fullName>
    </recommendedName>
</protein>
<evidence type="ECO:0000313" key="13">
    <source>
        <dbReference type="EMBL" id="KAF9477747.1"/>
    </source>
</evidence>
<dbReference type="PIRSF" id="PIRSF017126">
    <property type="entry name" value="Condensin_H"/>
    <property type="match status" value="1"/>
</dbReference>
<comment type="subcellular location">
    <subcellularLocation>
        <location evidence="1">Chromosome</location>
    </subcellularLocation>
    <subcellularLocation>
        <location evidence="2">Cytoplasm</location>
    </subcellularLocation>
</comment>
<evidence type="ECO:0000313" key="14">
    <source>
        <dbReference type="Proteomes" id="UP000807469"/>
    </source>
</evidence>
<dbReference type="AlphaFoldDB" id="A0A9P5YXV3"/>
<keyword evidence="10 11" id="KW-0131">Cell cycle</keyword>
<keyword evidence="9 11" id="KW-0226">DNA condensation</keyword>
<comment type="function">
    <text evidence="11">Regulatory subunit of the condensin complex, a complex required for conversion of interphase chromatin into mitotic-like condense chromosomes.</text>
</comment>
<reference evidence="13" key="1">
    <citation type="submission" date="2020-11" db="EMBL/GenBank/DDBJ databases">
        <authorList>
            <consortium name="DOE Joint Genome Institute"/>
            <person name="Ahrendt S."/>
            <person name="Riley R."/>
            <person name="Andreopoulos W."/>
            <person name="Labutti K."/>
            <person name="Pangilinan J."/>
            <person name="Ruiz-Duenas F.J."/>
            <person name="Barrasa J.M."/>
            <person name="Sanchez-Garcia M."/>
            <person name="Camarero S."/>
            <person name="Miyauchi S."/>
            <person name="Serrano A."/>
            <person name="Linde D."/>
            <person name="Babiker R."/>
            <person name="Drula E."/>
            <person name="Ayuso-Fernandez I."/>
            <person name="Pacheco R."/>
            <person name="Padilla G."/>
            <person name="Ferreira P."/>
            <person name="Barriuso J."/>
            <person name="Kellner H."/>
            <person name="Castanera R."/>
            <person name="Alfaro M."/>
            <person name="Ramirez L."/>
            <person name="Pisabarro A.G."/>
            <person name="Kuo A."/>
            <person name="Tritt A."/>
            <person name="Lipzen A."/>
            <person name="He G."/>
            <person name="Yan M."/>
            <person name="Ng V."/>
            <person name="Cullen D."/>
            <person name="Martin F."/>
            <person name="Rosso M.-N."/>
            <person name="Henrissat B."/>
            <person name="Hibbett D."/>
            <person name="Martinez A.T."/>
            <person name="Grigoriev I.V."/>
        </authorList>
    </citation>
    <scope>NUCLEOTIDE SEQUENCE</scope>
    <source>
        <strain evidence="13">CIRM-BRFM 674</strain>
    </source>
</reference>
<comment type="caution">
    <text evidence="13">The sequence shown here is derived from an EMBL/GenBank/DDBJ whole genome shotgun (WGS) entry which is preliminary data.</text>
</comment>
<sequence length="854" mass="94377">MAPARRARSPDTSPPPHAGDTDQDSEPDTPRPLKTHLKKRLSEHHLDQDGSFTLEPGQQQQPQQQRVPLRAVNINDDAAEKRRRRKSTKIHVIENAHAGPSSEGAGLDQAEGGDTSRGAKQKQPLKAVALPTINVSLDEMNSNFEEWMKMATDNKINASNSWNFALIDYFHDMSLLRNDDDNSINFQRASCTLDGCVKIWTSRVDSVGTETGKLLNNLESGGKDNDDEGDNSDNPDGDPSQGKKRKATRGAGATLAKDLTQLKNKKPDLEFAVDPLFKKTKEDFDEGGAGGLLMNHLALGIGSEGCMRVIFDASDSMGKVEDEEVVEEPEDEIDISYLRQNFFPDLSALEDKAISHSLANFKFSRDGFIPDDTTFFQDDTRSQINVDDDDDDDGAFGMDMDNGDAPTVEDFFSGADAVNDDFGGDMMGGDEFGGDNVSNNGSVGPAGDGDGRPGPFVPFDPRRMPNERDMVLAMTNDDGEGGALDYFDQNFLKNWAGPEHWKLRKGIRKAEATNDGNKANKRQKKEAVTIDFLTPSEKDVKELSKELFAPVTGKGAGINLPGTGATAANKRAKKKKEKREDHRLPDDMHFSSRQLVTLFLKPKFFLKMRGKRVKMNDNGDGEVDENFWAQAAADQAASRDHDGDDTNDMPAPFNTQFFHEDDFGGGFDDDDAGSGLPDDNDAGEQDLLALTAGQTRRVRPEFVNYAKKAKRVDVRKLKENIWKGLDIVVKKEKEPDVDADESMDVDEDEPTPTDPSESRQFSQVISGLQKSYPREKMEEISTSFCFICLLHLANEQGLKLESAVEDAGLKSAVEDVPEEERMDEDEEVLKGDEKKIGNIWDIKIYRDPTATQSA</sequence>
<feature type="region of interest" description="Disordered" evidence="12">
    <location>
        <begin position="559"/>
        <end position="583"/>
    </location>
</feature>
<feature type="region of interest" description="Disordered" evidence="12">
    <location>
        <begin position="1"/>
        <end position="123"/>
    </location>
</feature>
<keyword evidence="8 11" id="KW-0498">Mitosis</keyword>
<dbReference type="GO" id="GO:0003682">
    <property type="term" value="F:chromatin binding"/>
    <property type="evidence" value="ECO:0007669"/>
    <property type="project" value="TreeGrafter"/>
</dbReference>
<evidence type="ECO:0000256" key="12">
    <source>
        <dbReference type="SAM" id="MobiDB-lite"/>
    </source>
</evidence>
<dbReference type="Pfam" id="PF05786">
    <property type="entry name" value="Cnd2"/>
    <property type="match status" value="1"/>
</dbReference>
<evidence type="ECO:0000256" key="9">
    <source>
        <dbReference type="ARBA" id="ARBA00023067"/>
    </source>
</evidence>
<dbReference type="Proteomes" id="UP000807469">
    <property type="component" value="Unassembled WGS sequence"/>
</dbReference>
<evidence type="ECO:0000256" key="8">
    <source>
        <dbReference type="ARBA" id="ARBA00022776"/>
    </source>
</evidence>
<dbReference type="PANTHER" id="PTHR13108:SF9">
    <property type="entry name" value="CONDENSIN COMPLEX SUBUNIT 2"/>
    <property type="match status" value="1"/>
</dbReference>
<evidence type="ECO:0000256" key="4">
    <source>
        <dbReference type="ARBA" id="ARBA00016065"/>
    </source>
</evidence>
<feature type="region of interest" description="Disordered" evidence="12">
    <location>
        <begin position="213"/>
        <end position="251"/>
    </location>
</feature>
<comment type="similarity">
    <text evidence="3 11">Belongs to the CND2 (condensin subunit 2) family.</text>
</comment>
<gene>
    <name evidence="13" type="ORF">BDN70DRAFT_913981</name>
</gene>
<feature type="compositionally biased region" description="Basic residues" evidence="12">
    <location>
        <begin position="33"/>
        <end position="42"/>
    </location>
</feature>
<evidence type="ECO:0000256" key="5">
    <source>
        <dbReference type="ARBA" id="ARBA00022454"/>
    </source>
</evidence>
<feature type="region of interest" description="Disordered" evidence="12">
    <location>
        <begin position="659"/>
        <end position="683"/>
    </location>
</feature>
<dbReference type="InterPro" id="IPR022816">
    <property type="entry name" value="Condensin_barren_su2"/>
</dbReference>
<name>A0A9P5YXV3_9AGAR</name>